<reference evidence="11" key="1">
    <citation type="journal article" date="2011" name="Nat. Commun.">
        <title>Effector diversification within compartments of the Leptosphaeria maculans genome affected by Repeat-Induced Point mutations.</title>
        <authorList>
            <person name="Rouxel T."/>
            <person name="Grandaubert J."/>
            <person name="Hane J.K."/>
            <person name="Hoede C."/>
            <person name="van de Wouw A.P."/>
            <person name="Couloux A."/>
            <person name="Dominguez V."/>
            <person name="Anthouard V."/>
            <person name="Bally P."/>
            <person name="Bourras S."/>
            <person name="Cozijnsen A.J."/>
            <person name="Ciuffetti L.M."/>
            <person name="Degrave A."/>
            <person name="Dilmaghani A."/>
            <person name="Duret L."/>
            <person name="Fudal I."/>
            <person name="Goodwin S.B."/>
            <person name="Gout L."/>
            <person name="Glaser N."/>
            <person name="Linglin J."/>
            <person name="Kema G.H.J."/>
            <person name="Lapalu N."/>
            <person name="Lawrence C.B."/>
            <person name="May K."/>
            <person name="Meyer M."/>
            <person name="Ollivier B."/>
            <person name="Poulain J."/>
            <person name="Schoch C.L."/>
            <person name="Simon A."/>
            <person name="Spatafora J.W."/>
            <person name="Stachowiak A."/>
            <person name="Turgeon B.G."/>
            <person name="Tyler B.M."/>
            <person name="Vincent D."/>
            <person name="Weissenbach J."/>
            <person name="Amselem J."/>
            <person name="Quesneville H."/>
            <person name="Oliver R.P."/>
            <person name="Wincker P."/>
            <person name="Balesdent M.-H."/>
            <person name="Howlett B.J."/>
        </authorList>
    </citation>
    <scope>NUCLEOTIDE SEQUENCE [LARGE SCALE GENOMIC DNA]</scope>
    <source>
        <strain evidence="11">JN3 / isolate v23.1.3 / race Av1-4-5-6-7-8</strain>
    </source>
</reference>
<feature type="compositionally biased region" description="Polar residues" evidence="8">
    <location>
        <begin position="14"/>
        <end position="23"/>
    </location>
</feature>
<dbReference type="OMA" id="SNLWRKN"/>
<dbReference type="PANTHER" id="PTHR11705">
    <property type="entry name" value="PROTEASE FAMILY M14 CARBOXYPEPTIDASE A,B"/>
    <property type="match status" value="1"/>
</dbReference>
<proteinExistence type="inferred from homology"/>
<dbReference type="STRING" id="985895.E5ADR4"/>
<evidence type="ECO:0000256" key="6">
    <source>
        <dbReference type="ARBA" id="ARBA00023049"/>
    </source>
</evidence>
<dbReference type="PROSITE" id="PS52035">
    <property type="entry name" value="PEPTIDASE_M14"/>
    <property type="match status" value="1"/>
</dbReference>
<dbReference type="InterPro" id="IPR000834">
    <property type="entry name" value="Peptidase_M14"/>
</dbReference>
<dbReference type="OrthoDB" id="3626597at2759"/>
<comment type="cofactor">
    <cofactor evidence="1">
        <name>Zn(2+)</name>
        <dbReference type="ChEBI" id="CHEBI:29105"/>
    </cofactor>
</comment>
<keyword evidence="5" id="KW-0862">Zinc</keyword>
<feature type="region of interest" description="Disordered" evidence="8">
    <location>
        <begin position="1"/>
        <end position="23"/>
    </location>
</feature>
<evidence type="ECO:0000256" key="3">
    <source>
        <dbReference type="ARBA" id="ARBA00022670"/>
    </source>
</evidence>
<evidence type="ECO:0000256" key="7">
    <source>
        <dbReference type="PROSITE-ProRule" id="PRU01379"/>
    </source>
</evidence>
<comment type="similarity">
    <text evidence="2 7">Belongs to the peptidase M14 family.</text>
</comment>
<dbReference type="VEuPathDB" id="FungiDB:LEMA_P001400.1"/>
<keyword evidence="6" id="KW-0482">Metalloprotease</keyword>
<evidence type="ECO:0000256" key="4">
    <source>
        <dbReference type="ARBA" id="ARBA00022801"/>
    </source>
</evidence>
<dbReference type="SMART" id="SM00631">
    <property type="entry name" value="Zn_pept"/>
    <property type="match status" value="1"/>
</dbReference>
<dbReference type="eggNOG" id="KOG2650">
    <property type="taxonomic scope" value="Eukaryota"/>
</dbReference>
<dbReference type="PANTHER" id="PTHR11705:SF143">
    <property type="entry name" value="SLL0236 PROTEIN"/>
    <property type="match status" value="1"/>
</dbReference>
<dbReference type="AlphaFoldDB" id="E5ADR4"/>
<dbReference type="GO" id="GO:0008270">
    <property type="term" value="F:zinc ion binding"/>
    <property type="evidence" value="ECO:0007669"/>
    <property type="project" value="InterPro"/>
</dbReference>
<dbReference type="GeneID" id="13290527"/>
<dbReference type="CDD" id="cd06228">
    <property type="entry name" value="M14-like"/>
    <property type="match status" value="1"/>
</dbReference>
<gene>
    <name evidence="10" type="ORF">LEMA_P001400.1</name>
</gene>
<protein>
    <recommendedName>
        <fullName evidence="9">Peptidase M14 domain-containing protein</fullName>
    </recommendedName>
</protein>
<dbReference type="Proteomes" id="UP000002668">
    <property type="component" value="Genome"/>
</dbReference>
<feature type="active site" description="Proton donor/acceptor" evidence="7">
    <location>
        <position position="531"/>
    </location>
</feature>
<evidence type="ECO:0000256" key="1">
    <source>
        <dbReference type="ARBA" id="ARBA00001947"/>
    </source>
</evidence>
<evidence type="ECO:0000259" key="9">
    <source>
        <dbReference type="PROSITE" id="PS52035"/>
    </source>
</evidence>
<name>E5ADR4_LEPMJ</name>
<dbReference type="Gene3D" id="3.40.630.10">
    <property type="entry name" value="Zn peptidases"/>
    <property type="match status" value="1"/>
</dbReference>
<dbReference type="SUPFAM" id="SSF53187">
    <property type="entry name" value="Zn-dependent exopeptidases"/>
    <property type="match status" value="1"/>
</dbReference>
<dbReference type="EMBL" id="FP929139">
    <property type="protein sequence ID" value="CBY01353.1"/>
    <property type="molecule type" value="Genomic_DNA"/>
</dbReference>
<keyword evidence="4" id="KW-0378">Hydrolase</keyword>
<accession>E5ADR4</accession>
<dbReference type="HOGENOM" id="CLU_018931_0_0_1"/>
<evidence type="ECO:0000256" key="5">
    <source>
        <dbReference type="ARBA" id="ARBA00022833"/>
    </source>
</evidence>
<organism evidence="10 11">
    <name type="scientific">Leptosphaeria maculans (strain JN3 / isolate v23.1.3 / race Av1-4-5-6-7-8)</name>
    <name type="common">Blackleg fungus</name>
    <name type="synonym">Phoma lingam</name>
    <dbReference type="NCBI Taxonomy" id="985895"/>
    <lineage>
        <taxon>Eukaryota</taxon>
        <taxon>Fungi</taxon>
        <taxon>Dikarya</taxon>
        <taxon>Ascomycota</taxon>
        <taxon>Pezizomycotina</taxon>
        <taxon>Dothideomycetes</taxon>
        <taxon>Pleosporomycetidae</taxon>
        <taxon>Pleosporales</taxon>
        <taxon>Pleosporineae</taxon>
        <taxon>Leptosphaeriaceae</taxon>
        <taxon>Plenodomus</taxon>
        <taxon>Plenodomus lingam/Leptosphaeria maculans species complex</taxon>
    </lineage>
</organism>
<dbReference type="GO" id="GO:0004181">
    <property type="term" value="F:metallocarboxypeptidase activity"/>
    <property type="evidence" value="ECO:0007669"/>
    <property type="project" value="InterPro"/>
</dbReference>
<evidence type="ECO:0000256" key="8">
    <source>
        <dbReference type="SAM" id="MobiDB-lite"/>
    </source>
</evidence>
<evidence type="ECO:0000313" key="10">
    <source>
        <dbReference type="EMBL" id="CBY01353.1"/>
    </source>
</evidence>
<dbReference type="Pfam" id="PF00246">
    <property type="entry name" value="Peptidase_M14"/>
    <property type="match status" value="1"/>
</dbReference>
<evidence type="ECO:0000256" key="2">
    <source>
        <dbReference type="ARBA" id="ARBA00005988"/>
    </source>
</evidence>
<keyword evidence="11" id="KW-1185">Reference proteome</keyword>
<sequence>MVHELRSPKHVSMSAMTRDQDSGSFNQHGSVTFILPGCKTQHFVIATDSGKRAKMFGVLVGKRASSSMLAPFFDWDLLQAQVQLVVSTLLGLAGTAIASDVLSVAFYAKEKNQLYDFISANSEVDYGCRPVVLAARGEHKLHAVISEDRYDHFKRNLDPEVVRIETLHNLNKRQTATAPIGKGDRFKGGEVAPRGLGSRNSSEYAAIQSAGILNADEVYTAMKGLEKEYGMPLFTAPHKTYENATVIGGVANKAEKMKKDKQYIYFISGIHARERGGPDNLIYFISDLLYANKHRKGLTYGNKTFSNKDVKTALSAGIVFLPMTNPDGVRHDQANSNLWRKNRNPASSTPNNPLSVGVDLNRNFDFLWDFPKHFDPSVAPASTNASSQAFYGTAPFSEPESKNVASVYDQFPNIRWYMDVHSAAGTLLYSWGDDDNQSHDPKQNLNNPAFDGKRGIVNDDVYKEYIDQADWDNIRLQANRTTNAMVSVGGRSYVPQQAVGLYPTSGATDDYAFSRWHTNKNVNKVYGYTLEFGYSTNFYPTSEEYIQNIIDTNAGFMEFILTAVEIGLKD</sequence>
<dbReference type="GO" id="GO:0006508">
    <property type="term" value="P:proteolysis"/>
    <property type="evidence" value="ECO:0007669"/>
    <property type="project" value="UniProtKB-KW"/>
</dbReference>
<evidence type="ECO:0000313" key="11">
    <source>
        <dbReference type="Proteomes" id="UP000002668"/>
    </source>
</evidence>
<feature type="domain" description="Peptidase M14" evidence="9">
    <location>
        <begin position="211"/>
        <end position="563"/>
    </location>
</feature>
<keyword evidence="3" id="KW-0645">Protease</keyword>
<dbReference type="FunFam" id="3.40.630.10:FF:000155">
    <property type="entry name" value="Zn-dependent exopeptidase"/>
    <property type="match status" value="1"/>
</dbReference>
<dbReference type="InParanoid" id="E5ADR4"/>